<evidence type="ECO:0000256" key="1">
    <source>
        <dbReference type="SAM" id="SignalP"/>
    </source>
</evidence>
<name>A0ABS6B816_9NOCA</name>
<dbReference type="RefSeq" id="WP_215922526.1">
    <property type="nucleotide sequence ID" value="NZ_JAHKNI010000014.1"/>
</dbReference>
<gene>
    <name evidence="2" type="ORF">KO481_33660</name>
</gene>
<dbReference type="PROSITE" id="PS51257">
    <property type="entry name" value="PROKAR_LIPOPROTEIN"/>
    <property type="match status" value="1"/>
</dbReference>
<sequence length="254" mass="26457">MRARAAVAGMFAVGACLLATPAWADPVPNAAPIGNVLPGVPDRTSISFRADALGLEWGTPNENESRTGLSMVKLYIVDYALRHGDGSGQDRQLAERMIRYSDDSAASALAARYPNAIDAAAGEYGLPATHSGESWGSSYTSVADITKFLDAKVRTDPNSPILAWMREAAPVAADGTQQNWGTSRLPGVNGSKWGWSDFGPQDVASASIGPGFTVAAHTHGSPDDQTADVLGALTGTILGVHPPFPVPSTGSARR</sequence>
<dbReference type="Proteomes" id="UP000733379">
    <property type="component" value="Unassembled WGS sequence"/>
</dbReference>
<organism evidence="2 3">
    <name type="scientific">Nocardia albiluteola</name>
    <dbReference type="NCBI Taxonomy" id="2842303"/>
    <lineage>
        <taxon>Bacteria</taxon>
        <taxon>Bacillati</taxon>
        <taxon>Actinomycetota</taxon>
        <taxon>Actinomycetes</taxon>
        <taxon>Mycobacteriales</taxon>
        <taxon>Nocardiaceae</taxon>
        <taxon>Nocardia</taxon>
    </lineage>
</organism>
<dbReference type="SUPFAM" id="SSF56601">
    <property type="entry name" value="beta-lactamase/transpeptidase-like"/>
    <property type="match status" value="1"/>
</dbReference>
<proteinExistence type="predicted"/>
<keyword evidence="2" id="KW-0378">Hydrolase</keyword>
<accession>A0ABS6B816</accession>
<reference evidence="2 3" key="1">
    <citation type="submission" date="2021-06" db="EMBL/GenBank/DDBJ databases">
        <title>Actinomycetes sequencing.</title>
        <authorList>
            <person name="Shan Q."/>
        </authorList>
    </citation>
    <scope>NUCLEOTIDE SEQUENCE [LARGE SCALE GENOMIC DNA]</scope>
    <source>
        <strain evidence="2 3">NEAU-G5</strain>
    </source>
</reference>
<comment type="caution">
    <text evidence="2">The sequence shown here is derived from an EMBL/GenBank/DDBJ whole genome shotgun (WGS) entry which is preliminary data.</text>
</comment>
<dbReference type="GO" id="GO:0016787">
    <property type="term" value="F:hydrolase activity"/>
    <property type="evidence" value="ECO:0007669"/>
    <property type="project" value="UniProtKB-KW"/>
</dbReference>
<feature type="chain" id="PRO_5045364407" evidence="1">
    <location>
        <begin position="25"/>
        <end position="254"/>
    </location>
</feature>
<evidence type="ECO:0000313" key="2">
    <source>
        <dbReference type="EMBL" id="MBU3066456.1"/>
    </source>
</evidence>
<dbReference type="InterPro" id="IPR012338">
    <property type="entry name" value="Beta-lactam/transpept-like"/>
</dbReference>
<dbReference type="EMBL" id="JAHKNI010000014">
    <property type="protein sequence ID" value="MBU3066456.1"/>
    <property type="molecule type" value="Genomic_DNA"/>
</dbReference>
<keyword evidence="1" id="KW-0732">Signal</keyword>
<protein>
    <submittedName>
        <fullName evidence="2">Serine hydrolase</fullName>
    </submittedName>
</protein>
<feature type="signal peptide" evidence="1">
    <location>
        <begin position="1"/>
        <end position="24"/>
    </location>
</feature>
<dbReference type="Gene3D" id="3.40.710.10">
    <property type="entry name" value="DD-peptidase/beta-lactamase superfamily"/>
    <property type="match status" value="1"/>
</dbReference>
<evidence type="ECO:0000313" key="3">
    <source>
        <dbReference type="Proteomes" id="UP000733379"/>
    </source>
</evidence>
<keyword evidence="3" id="KW-1185">Reference proteome</keyword>